<proteinExistence type="predicted"/>
<keyword evidence="12" id="KW-0804">Transcription</keyword>
<protein>
    <recommendedName>
        <fullName evidence="3">DNA-3-methyladenine glycosylase II</fullName>
        <ecNumber evidence="3">3.2.2.21</ecNumber>
    </recommendedName>
</protein>
<keyword evidence="5 15" id="KW-0808">Transferase</keyword>
<dbReference type="Gene3D" id="1.10.340.30">
    <property type="entry name" value="Hypothetical protein, domain 2"/>
    <property type="match status" value="1"/>
</dbReference>
<dbReference type="FunFam" id="3.40.10.10:FF:000001">
    <property type="entry name" value="DNA-3-methyladenine glycosylase 2"/>
    <property type="match status" value="1"/>
</dbReference>
<keyword evidence="16" id="KW-1185">Reference proteome</keyword>
<dbReference type="InterPro" id="IPR051912">
    <property type="entry name" value="Alkylbase_DNA_Glycosylase/TA"/>
</dbReference>
<dbReference type="SUPFAM" id="SSF48150">
    <property type="entry name" value="DNA-glycosylase"/>
    <property type="match status" value="1"/>
</dbReference>
<dbReference type="EMBL" id="FLYE01000034">
    <property type="protein sequence ID" value="SCA57150.1"/>
    <property type="molecule type" value="Genomic_DNA"/>
</dbReference>
<comment type="catalytic activity">
    <reaction evidence="1">
        <text>Hydrolysis of alkylated DNA, releasing 3-methyladenine, 3-methylguanine, 7-methylguanine and 7-methyladenine.</text>
        <dbReference type="EC" id="3.2.2.21"/>
    </reaction>
</comment>
<name>A0A1C3RIQ7_9PROT</name>
<dbReference type="Gene3D" id="1.10.10.60">
    <property type="entry name" value="Homeodomain-like"/>
    <property type="match status" value="1"/>
</dbReference>
<dbReference type="GO" id="GO:0006285">
    <property type="term" value="P:base-excision repair, AP site formation"/>
    <property type="evidence" value="ECO:0007669"/>
    <property type="project" value="TreeGrafter"/>
</dbReference>
<dbReference type="SMART" id="SM01009">
    <property type="entry name" value="AlkA_N"/>
    <property type="match status" value="1"/>
</dbReference>
<sequence>MASFMLIILYTTFMNLEHDICYQALKTRDARFDGRFFTGVSSTGIFCRPICPASTPKPENCTFYPSASAAINAGFRPCLRCRPESAPASPAWLGTEATVRRALRLIEDGALDDGQSLSELCARLGIGERHLRRLFQSHLGASPKQIAQTRRLMFAKKLLVQTKAPITEIALGSGFNSLRRFNDAYKTAFGFAPSHERKNKSEETNTQETVLHFNFRPPYDWDGLLSFFKERALDEIETVSMTSYERLICIEGHKGSLRVSCDEKKNRLKAVIKDIPTAHLKTVSRKIRRLFDVDADPVGIAHDLSHDPVLMPLVKAHPGLRLPGAWDGFEIAVRAIIGQQISVKGARTICNRLVERIGTGLFPTADEIMNADLDGLGLTGRRITTLKKLSENWCGLDKAKPVEETLKELCALPGIGPWTAHYIVMRSFGEPDIYPVDDLALLRGLEKLGQPCTKADLKERAQNWRPWRAYGALYLWRAS</sequence>
<dbReference type="SMART" id="SM00478">
    <property type="entry name" value="ENDO3c"/>
    <property type="match status" value="1"/>
</dbReference>
<evidence type="ECO:0000256" key="8">
    <source>
        <dbReference type="ARBA" id="ARBA00022833"/>
    </source>
</evidence>
<organism evidence="15 16">
    <name type="scientific">Candidatus Terasakiella magnetica</name>
    <dbReference type="NCBI Taxonomy" id="1867952"/>
    <lineage>
        <taxon>Bacteria</taxon>
        <taxon>Pseudomonadati</taxon>
        <taxon>Pseudomonadota</taxon>
        <taxon>Alphaproteobacteria</taxon>
        <taxon>Rhodospirillales</taxon>
        <taxon>Terasakiellaceae</taxon>
        <taxon>Terasakiella</taxon>
    </lineage>
</organism>
<gene>
    <name evidence="15" type="primary">ada</name>
    <name evidence="15" type="ORF">MTBPR1_40173</name>
</gene>
<evidence type="ECO:0000313" key="15">
    <source>
        <dbReference type="EMBL" id="SCA57150.1"/>
    </source>
</evidence>
<dbReference type="InterPro" id="IPR003265">
    <property type="entry name" value="HhH-GPD_domain"/>
</dbReference>
<dbReference type="PROSITE" id="PS00041">
    <property type="entry name" value="HTH_ARAC_FAMILY_1"/>
    <property type="match status" value="1"/>
</dbReference>
<dbReference type="InterPro" id="IPR023170">
    <property type="entry name" value="HhH_base_excis_C"/>
</dbReference>
<evidence type="ECO:0000256" key="6">
    <source>
        <dbReference type="ARBA" id="ARBA00022723"/>
    </source>
</evidence>
<dbReference type="InterPro" id="IPR004026">
    <property type="entry name" value="Ada_DNA_repair_Zn-bd"/>
</dbReference>
<evidence type="ECO:0000256" key="4">
    <source>
        <dbReference type="ARBA" id="ARBA00022603"/>
    </source>
</evidence>
<dbReference type="Pfam" id="PF06029">
    <property type="entry name" value="AlkA_N"/>
    <property type="match status" value="1"/>
</dbReference>
<dbReference type="GO" id="GO:0032993">
    <property type="term" value="C:protein-DNA complex"/>
    <property type="evidence" value="ECO:0007669"/>
    <property type="project" value="TreeGrafter"/>
</dbReference>
<dbReference type="EC" id="3.2.2.21" evidence="3"/>
<keyword evidence="11" id="KW-0010">Activator</keyword>
<dbReference type="GO" id="GO:0043916">
    <property type="term" value="F:DNA-7-methylguanine glycosylase activity"/>
    <property type="evidence" value="ECO:0007669"/>
    <property type="project" value="TreeGrafter"/>
</dbReference>
<evidence type="ECO:0000256" key="12">
    <source>
        <dbReference type="ARBA" id="ARBA00023163"/>
    </source>
</evidence>
<dbReference type="GO" id="GO:0006307">
    <property type="term" value="P:DNA alkylation repair"/>
    <property type="evidence" value="ECO:0007669"/>
    <property type="project" value="TreeGrafter"/>
</dbReference>
<dbReference type="SUPFAM" id="SSF46689">
    <property type="entry name" value="Homeodomain-like"/>
    <property type="match status" value="2"/>
</dbReference>
<evidence type="ECO:0000256" key="9">
    <source>
        <dbReference type="ARBA" id="ARBA00023015"/>
    </source>
</evidence>
<dbReference type="GO" id="GO:0008725">
    <property type="term" value="F:DNA-3-methyladenine glycosylase activity"/>
    <property type="evidence" value="ECO:0007669"/>
    <property type="project" value="TreeGrafter"/>
</dbReference>
<dbReference type="STRING" id="1867952.MTBPR1_40173"/>
<dbReference type="InterPro" id="IPR011257">
    <property type="entry name" value="DNA_glycosylase"/>
</dbReference>
<dbReference type="GO" id="GO:0005737">
    <property type="term" value="C:cytoplasm"/>
    <property type="evidence" value="ECO:0007669"/>
    <property type="project" value="TreeGrafter"/>
</dbReference>
<dbReference type="PANTHER" id="PTHR43003">
    <property type="entry name" value="DNA-3-METHYLADENINE GLYCOSYLASE"/>
    <property type="match status" value="1"/>
</dbReference>
<evidence type="ECO:0000259" key="14">
    <source>
        <dbReference type="PROSITE" id="PS01124"/>
    </source>
</evidence>
<keyword evidence="13" id="KW-0234">DNA repair</keyword>
<dbReference type="Gene3D" id="1.10.1670.10">
    <property type="entry name" value="Helix-hairpin-Helix base-excision DNA repair enzymes (C-terminal)"/>
    <property type="match status" value="1"/>
</dbReference>
<dbReference type="Gene3D" id="3.30.310.20">
    <property type="entry name" value="DNA-3-methyladenine glycosylase AlkA, N-terminal domain"/>
    <property type="match status" value="1"/>
</dbReference>
<dbReference type="SUPFAM" id="SSF55945">
    <property type="entry name" value="TATA-box binding protein-like"/>
    <property type="match status" value="1"/>
</dbReference>
<dbReference type="PROSITE" id="PS01124">
    <property type="entry name" value="HTH_ARAC_FAMILY_2"/>
    <property type="match status" value="1"/>
</dbReference>
<keyword evidence="9" id="KW-0805">Transcription regulation</keyword>
<dbReference type="GO" id="GO:0043565">
    <property type="term" value="F:sequence-specific DNA binding"/>
    <property type="evidence" value="ECO:0007669"/>
    <property type="project" value="InterPro"/>
</dbReference>
<evidence type="ECO:0000256" key="7">
    <source>
        <dbReference type="ARBA" id="ARBA00022763"/>
    </source>
</evidence>
<dbReference type="Pfam" id="PF00730">
    <property type="entry name" value="HhH-GPD"/>
    <property type="match status" value="1"/>
</dbReference>
<reference evidence="15 16" key="1">
    <citation type="submission" date="2016-07" db="EMBL/GenBank/DDBJ databases">
        <authorList>
            <person name="Lefevre C.T."/>
        </authorList>
    </citation>
    <scope>NUCLEOTIDE SEQUENCE [LARGE SCALE GENOMIC DNA]</scope>
    <source>
        <strain evidence="15">PR1</strain>
    </source>
</reference>
<keyword evidence="6" id="KW-0479">Metal-binding</keyword>
<dbReference type="InterPro" id="IPR018060">
    <property type="entry name" value="HTH_AraC"/>
</dbReference>
<dbReference type="InterPro" id="IPR035451">
    <property type="entry name" value="Ada-like_dom_sf"/>
</dbReference>
<dbReference type="GO" id="GO:0008270">
    <property type="term" value="F:zinc ion binding"/>
    <property type="evidence" value="ECO:0007669"/>
    <property type="project" value="InterPro"/>
</dbReference>
<keyword evidence="8" id="KW-0862">Zinc</keyword>
<evidence type="ECO:0000256" key="2">
    <source>
        <dbReference type="ARBA" id="ARBA00001947"/>
    </source>
</evidence>
<dbReference type="GO" id="GO:0008168">
    <property type="term" value="F:methyltransferase activity"/>
    <property type="evidence" value="ECO:0007669"/>
    <property type="project" value="UniProtKB-KW"/>
</dbReference>
<feature type="domain" description="HTH araC/xylS-type" evidence="14">
    <location>
        <begin position="100"/>
        <end position="199"/>
    </location>
</feature>
<evidence type="ECO:0000256" key="1">
    <source>
        <dbReference type="ARBA" id="ARBA00000086"/>
    </source>
</evidence>
<dbReference type="Gene3D" id="3.40.10.10">
    <property type="entry name" value="DNA Methylphosphotriester Repair Domain"/>
    <property type="match status" value="1"/>
</dbReference>
<dbReference type="GO" id="GO:0003700">
    <property type="term" value="F:DNA-binding transcription factor activity"/>
    <property type="evidence" value="ECO:0007669"/>
    <property type="project" value="InterPro"/>
</dbReference>
<dbReference type="InterPro" id="IPR018062">
    <property type="entry name" value="HTH_AraC-typ_CS"/>
</dbReference>
<dbReference type="GO" id="GO:0032131">
    <property type="term" value="F:alkylated DNA binding"/>
    <property type="evidence" value="ECO:0007669"/>
    <property type="project" value="TreeGrafter"/>
</dbReference>
<dbReference type="AlphaFoldDB" id="A0A1C3RIQ7"/>
<evidence type="ECO:0000256" key="13">
    <source>
        <dbReference type="ARBA" id="ARBA00023204"/>
    </source>
</evidence>
<keyword evidence="7" id="KW-0227">DNA damage</keyword>
<keyword evidence="10" id="KW-0238">DNA-binding</keyword>
<evidence type="ECO:0000256" key="10">
    <source>
        <dbReference type="ARBA" id="ARBA00023125"/>
    </source>
</evidence>
<keyword evidence="4 15" id="KW-0489">Methyltransferase</keyword>
<evidence type="ECO:0000256" key="5">
    <source>
        <dbReference type="ARBA" id="ARBA00022679"/>
    </source>
</evidence>
<dbReference type="CDD" id="cd00056">
    <property type="entry name" value="ENDO3c"/>
    <property type="match status" value="1"/>
</dbReference>
<dbReference type="PANTHER" id="PTHR43003:SF13">
    <property type="entry name" value="DNA-3-METHYLADENINE GLYCOSYLASE 2"/>
    <property type="match status" value="1"/>
</dbReference>
<comment type="cofactor">
    <cofactor evidence="2">
        <name>Zn(2+)</name>
        <dbReference type="ChEBI" id="CHEBI:29105"/>
    </cofactor>
</comment>
<dbReference type="InterPro" id="IPR037046">
    <property type="entry name" value="AlkA_N_sf"/>
</dbReference>
<dbReference type="SUPFAM" id="SSF57884">
    <property type="entry name" value="Ada DNA repair protein, N-terminal domain (N-Ada 10)"/>
    <property type="match status" value="1"/>
</dbReference>
<dbReference type="GO" id="GO:0032259">
    <property type="term" value="P:methylation"/>
    <property type="evidence" value="ECO:0007669"/>
    <property type="project" value="UniProtKB-KW"/>
</dbReference>
<evidence type="ECO:0000256" key="11">
    <source>
        <dbReference type="ARBA" id="ARBA00023159"/>
    </source>
</evidence>
<dbReference type="Pfam" id="PF12833">
    <property type="entry name" value="HTH_18"/>
    <property type="match status" value="1"/>
</dbReference>
<dbReference type="SMART" id="SM00342">
    <property type="entry name" value="HTH_ARAC"/>
    <property type="match status" value="1"/>
</dbReference>
<dbReference type="Proteomes" id="UP000231658">
    <property type="component" value="Unassembled WGS sequence"/>
</dbReference>
<dbReference type="InterPro" id="IPR010316">
    <property type="entry name" value="AlkA_N"/>
</dbReference>
<dbReference type="Pfam" id="PF02805">
    <property type="entry name" value="Ada_Zn_binding"/>
    <property type="match status" value="1"/>
</dbReference>
<evidence type="ECO:0000313" key="16">
    <source>
        <dbReference type="Proteomes" id="UP000231658"/>
    </source>
</evidence>
<accession>A0A1C3RIQ7</accession>
<dbReference type="InterPro" id="IPR009057">
    <property type="entry name" value="Homeodomain-like_sf"/>
</dbReference>
<evidence type="ECO:0000256" key="3">
    <source>
        <dbReference type="ARBA" id="ARBA00012000"/>
    </source>
</evidence>